<name>A0A8H5HSL1_9AGAR</name>
<proteinExistence type="predicted"/>
<feature type="region of interest" description="Disordered" evidence="1">
    <location>
        <begin position="172"/>
        <end position="252"/>
    </location>
</feature>
<dbReference type="Proteomes" id="UP000518752">
    <property type="component" value="Unassembled WGS sequence"/>
</dbReference>
<feature type="compositionally biased region" description="Basic and acidic residues" evidence="1">
    <location>
        <begin position="178"/>
        <end position="188"/>
    </location>
</feature>
<reference evidence="2 3" key="1">
    <citation type="journal article" date="2020" name="ISME J.">
        <title>Uncovering the hidden diversity of litter-decomposition mechanisms in mushroom-forming fungi.</title>
        <authorList>
            <person name="Floudas D."/>
            <person name="Bentzer J."/>
            <person name="Ahren D."/>
            <person name="Johansson T."/>
            <person name="Persson P."/>
            <person name="Tunlid A."/>
        </authorList>
    </citation>
    <scope>NUCLEOTIDE SEQUENCE [LARGE SCALE GENOMIC DNA]</scope>
    <source>
        <strain evidence="2 3">CBS 406.79</strain>
    </source>
</reference>
<keyword evidence="3" id="KW-1185">Reference proteome</keyword>
<gene>
    <name evidence="2" type="ORF">D9757_005632</name>
</gene>
<evidence type="ECO:0000313" key="2">
    <source>
        <dbReference type="EMBL" id="KAF5388768.1"/>
    </source>
</evidence>
<dbReference type="AlphaFoldDB" id="A0A8H5HSL1"/>
<organism evidence="2 3">
    <name type="scientific">Collybiopsis confluens</name>
    <dbReference type="NCBI Taxonomy" id="2823264"/>
    <lineage>
        <taxon>Eukaryota</taxon>
        <taxon>Fungi</taxon>
        <taxon>Dikarya</taxon>
        <taxon>Basidiomycota</taxon>
        <taxon>Agaricomycotina</taxon>
        <taxon>Agaricomycetes</taxon>
        <taxon>Agaricomycetidae</taxon>
        <taxon>Agaricales</taxon>
        <taxon>Marasmiineae</taxon>
        <taxon>Omphalotaceae</taxon>
        <taxon>Collybiopsis</taxon>
    </lineage>
</organism>
<protein>
    <submittedName>
        <fullName evidence="2">Uncharacterized protein</fullName>
    </submittedName>
</protein>
<comment type="caution">
    <text evidence="2">The sequence shown here is derived from an EMBL/GenBank/DDBJ whole genome shotgun (WGS) entry which is preliminary data.</text>
</comment>
<sequence>MSSTLDDFSCLDDLITPVYHKNNRLVLLSNIKKNQWELHLGLKGPEGRWWRGEWEEADVWAFTGSKASSDAREAAEKLVESIIKEELYISGWSTESNSKLKLILGDPDADKRCVVHMTEMSVQDAATYATEVFLSVAIQAQSRKCQLNGISTGPSIEIPSMYADASTSKISSTVSKHNARDSSSEKRPAFQKAAEQPAPSKKRRTERKDESTEREPQPRPKPVAKPLKGASLANPTKKARKYQAVQFESDED</sequence>
<evidence type="ECO:0000313" key="3">
    <source>
        <dbReference type="Proteomes" id="UP000518752"/>
    </source>
</evidence>
<dbReference type="OrthoDB" id="3164380at2759"/>
<evidence type="ECO:0000256" key="1">
    <source>
        <dbReference type="SAM" id="MobiDB-lite"/>
    </source>
</evidence>
<dbReference type="EMBL" id="JAACJN010000026">
    <property type="protein sequence ID" value="KAF5388768.1"/>
    <property type="molecule type" value="Genomic_DNA"/>
</dbReference>
<accession>A0A8H5HSL1</accession>
<feature type="compositionally biased region" description="Basic and acidic residues" evidence="1">
    <location>
        <begin position="206"/>
        <end position="218"/>
    </location>
</feature>